<gene>
    <name evidence="1" type="ORF">SAMN05192568_105526</name>
</gene>
<dbReference type="EMBL" id="FOTK01000055">
    <property type="protein sequence ID" value="SFM77714.1"/>
    <property type="molecule type" value="Genomic_DNA"/>
</dbReference>
<keyword evidence="2" id="KW-1185">Reference proteome</keyword>
<evidence type="ECO:0000313" key="2">
    <source>
        <dbReference type="Proteomes" id="UP000199048"/>
    </source>
</evidence>
<proteinExistence type="predicted"/>
<accession>A0A1I4TLU8</accession>
<dbReference type="AlphaFoldDB" id="A0A1I4TLU8"/>
<protein>
    <submittedName>
        <fullName evidence="1">Uncharacterized protein</fullName>
    </submittedName>
</protein>
<reference evidence="2" key="1">
    <citation type="submission" date="2016-10" db="EMBL/GenBank/DDBJ databases">
        <authorList>
            <person name="Varghese N."/>
            <person name="Submissions S."/>
        </authorList>
    </citation>
    <scope>NUCLEOTIDE SEQUENCE [LARGE SCALE GENOMIC DNA]</scope>
    <source>
        <strain evidence="2">BL36</strain>
    </source>
</reference>
<name>A0A1I4TLU8_9HYPH</name>
<sequence>MRTCRLSQGLTHHYPQSKAAGLEFITENGGGAGIPFRKA</sequence>
<organism evidence="1 2">
    <name type="scientific">Methylobacterium pseudosasicola</name>
    <dbReference type="NCBI Taxonomy" id="582667"/>
    <lineage>
        <taxon>Bacteria</taxon>
        <taxon>Pseudomonadati</taxon>
        <taxon>Pseudomonadota</taxon>
        <taxon>Alphaproteobacteria</taxon>
        <taxon>Hyphomicrobiales</taxon>
        <taxon>Methylobacteriaceae</taxon>
        <taxon>Methylobacterium</taxon>
    </lineage>
</organism>
<dbReference type="Proteomes" id="UP000199048">
    <property type="component" value="Unassembled WGS sequence"/>
</dbReference>
<evidence type="ECO:0000313" key="1">
    <source>
        <dbReference type="EMBL" id="SFM77714.1"/>
    </source>
</evidence>